<dbReference type="EMBL" id="CP001804">
    <property type="protein sequence ID" value="ACY13376.1"/>
    <property type="molecule type" value="Genomic_DNA"/>
</dbReference>
<evidence type="ECO:0000313" key="2">
    <source>
        <dbReference type="EMBL" id="ACY13376.1"/>
    </source>
</evidence>
<dbReference type="OrthoDB" id="9790459at2"/>
<evidence type="ECO:0000259" key="1">
    <source>
        <dbReference type="Pfam" id="PF13391"/>
    </source>
</evidence>
<keyword evidence="3" id="KW-1185">Reference proteome</keyword>
<reference evidence="2 3" key="1">
    <citation type="journal article" date="2010" name="Stand. Genomic Sci.">
        <title>Complete genome sequence of Haliangium ochraceum type strain (SMP-2).</title>
        <authorList>
            <consortium name="US DOE Joint Genome Institute (JGI-PGF)"/>
            <person name="Ivanova N."/>
            <person name="Daum C."/>
            <person name="Lang E."/>
            <person name="Abt B."/>
            <person name="Kopitz M."/>
            <person name="Saunders E."/>
            <person name="Lapidus A."/>
            <person name="Lucas S."/>
            <person name="Glavina Del Rio T."/>
            <person name="Nolan M."/>
            <person name="Tice H."/>
            <person name="Copeland A."/>
            <person name="Cheng J.F."/>
            <person name="Chen F."/>
            <person name="Bruce D."/>
            <person name="Goodwin L."/>
            <person name="Pitluck S."/>
            <person name="Mavromatis K."/>
            <person name="Pati A."/>
            <person name="Mikhailova N."/>
            <person name="Chen A."/>
            <person name="Palaniappan K."/>
            <person name="Land M."/>
            <person name="Hauser L."/>
            <person name="Chang Y.J."/>
            <person name="Jeffries C.D."/>
            <person name="Detter J.C."/>
            <person name="Brettin T."/>
            <person name="Rohde M."/>
            <person name="Goker M."/>
            <person name="Bristow J."/>
            <person name="Markowitz V."/>
            <person name="Eisen J.A."/>
            <person name="Hugenholtz P."/>
            <person name="Kyrpides N.C."/>
            <person name="Klenk H.P."/>
        </authorList>
    </citation>
    <scope>NUCLEOTIDE SEQUENCE [LARGE SCALE GENOMIC DNA]</scope>
    <source>
        <strain evidence="3">DSM 14365 / CIP 107738 / JCM 11303 / AJ 13395 / SMP-2</strain>
    </source>
</reference>
<sequence length="358" mass="40637">MSRTRSFSLERFPSGVRERQFELLIASARYLEQSSKPERIRLTQTANKIRLFAGRLIVMTASRPGLLWLATAPGVMRNIEHGLSSWHRDTEQSRPESALGHPYPKYKRPESINGFYVITEDTTGRDWKLLHDAHLAYLDLAIEQGAAPDPRTKHEPELLEQLKAMFPLQDAVLVEDKARDTDLTTALSKLPVHGIGASGVLEGRLVELERQEEAQEFAPSAVQDRRERALASIVRRRGQPSFREGLLKRYARTCLVTGCQTPEVLEAAHIIPYLGDETNHLSNGLPLRSDIHTLFDLGLLSIDENALKVVLAPRLRDSEYGRYHGQRLRLQADNVTPSQEALHRHRIWSGIDEWEDEP</sequence>
<dbReference type="STRING" id="502025.Hoch_0757"/>
<dbReference type="RefSeq" id="WP_012826003.1">
    <property type="nucleotide sequence ID" value="NC_013440.1"/>
</dbReference>
<dbReference type="Proteomes" id="UP000001880">
    <property type="component" value="Chromosome"/>
</dbReference>
<proteinExistence type="predicted"/>
<evidence type="ECO:0000313" key="3">
    <source>
        <dbReference type="Proteomes" id="UP000001880"/>
    </source>
</evidence>
<dbReference type="KEGG" id="hoh:Hoch_0757"/>
<organism evidence="2 3">
    <name type="scientific">Haliangium ochraceum (strain DSM 14365 / JCM 11303 / SMP-2)</name>
    <dbReference type="NCBI Taxonomy" id="502025"/>
    <lineage>
        <taxon>Bacteria</taxon>
        <taxon>Pseudomonadati</taxon>
        <taxon>Myxococcota</taxon>
        <taxon>Polyangia</taxon>
        <taxon>Haliangiales</taxon>
        <taxon>Kofleriaceae</taxon>
        <taxon>Haliangium</taxon>
    </lineage>
</organism>
<name>D0LN05_HALO1</name>
<feature type="domain" description="HNH nuclease" evidence="1">
    <location>
        <begin position="254"/>
        <end position="303"/>
    </location>
</feature>
<dbReference type="InterPro" id="IPR003615">
    <property type="entry name" value="HNH_nuc"/>
</dbReference>
<accession>D0LN05</accession>
<dbReference type="eggNOG" id="COG3440">
    <property type="taxonomic scope" value="Bacteria"/>
</dbReference>
<protein>
    <recommendedName>
        <fullName evidence="1">HNH nuclease domain-containing protein</fullName>
    </recommendedName>
</protein>
<dbReference type="AlphaFoldDB" id="D0LN05"/>
<dbReference type="HOGENOM" id="CLU_773320_0_0_7"/>
<gene>
    <name evidence="2" type="ordered locus">Hoch_0757</name>
</gene>
<dbReference type="Pfam" id="PF13391">
    <property type="entry name" value="HNH_2"/>
    <property type="match status" value="1"/>
</dbReference>